<evidence type="ECO:0000313" key="2">
    <source>
        <dbReference type="EMBL" id="KAF2745922.1"/>
    </source>
</evidence>
<feature type="compositionally biased region" description="Polar residues" evidence="1">
    <location>
        <begin position="977"/>
        <end position="986"/>
    </location>
</feature>
<dbReference type="AlphaFoldDB" id="A0A6A6V5I3"/>
<proteinExistence type="predicted"/>
<reference evidence="2" key="1">
    <citation type="journal article" date="2020" name="Stud. Mycol.">
        <title>101 Dothideomycetes genomes: a test case for predicting lifestyles and emergence of pathogens.</title>
        <authorList>
            <person name="Haridas S."/>
            <person name="Albert R."/>
            <person name="Binder M."/>
            <person name="Bloem J."/>
            <person name="Labutti K."/>
            <person name="Salamov A."/>
            <person name="Andreopoulos B."/>
            <person name="Baker S."/>
            <person name="Barry K."/>
            <person name="Bills G."/>
            <person name="Bluhm B."/>
            <person name="Cannon C."/>
            <person name="Castanera R."/>
            <person name="Culley D."/>
            <person name="Daum C."/>
            <person name="Ezra D."/>
            <person name="Gonzalez J."/>
            <person name="Henrissat B."/>
            <person name="Kuo A."/>
            <person name="Liang C."/>
            <person name="Lipzen A."/>
            <person name="Lutzoni F."/>
            <person name="Magnuson J."/>
            <person name="Mondo S."/>
            <person name="Nolan M."/>
            <person name="Ohm R."/>
            <person name="Pangilinan J."/>
            <person name="Park H.-J."/>
            <person name="Ramirez L."/>
            <person name="Alfaro M."/>
            <person name="Sun H."/>
            <person name="Tritt A."/>
            <person name="Yoshinaga Y."/>
            <person name="Zwiers L.-H."/>
            <person name="Turgeon B."/>
            <person name="Goodwin S."/>
            <person name="Spatafora J."/>
            <person name="Crous P."/>
            <person name="Grigoriev I."/>
        </authorList>
    </citation>
    <scope>NUCLEOTIDE SEQUENCE</scope>
    <source>
        <strain evidence="2">CBS 119925</strain>
    </source>
</reference>
<dbReference type="Proteomes" id="UP000799440">
    <property type="component" value="Unassembled WGS sequence"/>
</dbReference>
<feature type="compositionally biased region" description="Basic and acidic residues" evidence="1">
    <location>
        <begin position="877"/>
        <end position="914"/>
    </location>
</feature>
<feature type="compositionally biased region" description="Polar residues" evidence="1">
    <location>
        <begin position="667"/>
        <end position="678"/>
    </location>
</feature>
<feature type="compositionally biased region" description="Basic and acidic residues" evidence="1">
    <location>
        <begin position="1197"/>
        <end position="1211"/>
    </location>
</feature>
<feature type="compositionally biased region" description="Basic and acidic residues" evidence="1">
    <location>
        <begin position="599"/>
        <end position="611"/>
    </location>
</feature>
<feature type="region of interest" description="Disordered" evidence="1">
    <location>
        <begin position="718"/>
        <end position="796"/>
    </location>
</feature>
<feature type="compositionally biased region" description="Basic and acidic residues" evidence="1">
    <location>
        <begin position="1076"/>
        <end position="1090"/>
    </location>
</feature>
<organism evidence="2 3">
    <name type="scientific">Sporormia fimetaria CBS 119925</name>
    <dbReference type="NCBI Taxonomy" id="1340428"/>
    <lineage>
        <taxon>Eukaryota</taxon>
        <taxon>Fungi</taxon>
        <taxon>Dikarya</taxon>
        <taxon>Ascomycota</taxon>
        <taxon>Pezizomycotina</taxon>
        <taxon>Dothideomycetes</taxon>
        <taxon>Pleosporomycetidae</taxon>
        <taxon>Pleosporales</taxon>
        <taxon>Sporormiaceae</taxon>
        <taxon>Sporormia</taxon>
    </lineage>
</organism>
<evidence type="ECO:0000313" key="3">
    <source>
        <dbReference type="Proteomes" id="UP000799440"/>
    </source>
</evidence>
<feature type="compositionally biased region" description="Basic and acidic residues" evidence="1">
    <location>
        <begin position="755"/>
        <end position="767"/>
    </location>
</feature>
<evidence type="ECO:0000256" key="1">
    <source>
        <dbReference type="SAM" id="MobiDB-lite"/>
    </source>
</evidence>
<feature type="compositionally biased region" description="Polar residues" evidence="1">
    <location>
        <begin position="333"/>
        <end position="342"/>
    </location>
</feature>
<feature type="region of interest" description="Disordered" evidence="1">
    <location>
        <begin position="311"/>
        <end position="362"/>
    </location>
</feature>
<feature type="compositionally biased region" description="Low complexity" evidence="1">
    <location>
        <begin position="679"/>
        <end position="694"/>
    </location>
</feature>
<feature type="compositionally biased region" description="Basic residues" evidence="1">
    <location>
        <begin position="612"/>
        <end position="632"/>
    </location>
</feature>
<feature type="compositionally biased region" description="Basic and acidic residues" evidence="1">
    <location>
        <begin position="1046"/>
        <end position="1063"/>
    </location>
</feature>
<gene>
    <name evidence="2" type="ORF">M011DRAFT_126207</name>
</gene>
<feature type="region of interest" description="Disordered" evidence="1">
    <location>
        <begin position="599"/>
        <end position="694"/>
    </location>
</feature>
<feature type="region of interest" description="Disordered" evidence="1">
    <location>
        <begin position="837"/>
        <end position="931"/>
    </location>
</feature>
<feature type="region of interest" description="Disordered" evidence="1">
    <location>
        <begin position="1"/>
        <end position="22"/>
    </location>
</feature>
<feature type="region of interest" description="Disordered" evidence="1">
    <location>
        <begin position="37"/>
        <end position="60"/>
    </location>
</feature>
<name>A0A6A6V5I3_9PLEO</name>
<feature type="region of interest" description="Disordered" evidence="1">
    <location>
        <begin position="962"/>
        <end position="986"/>
    </location>
</feature>
<feature type="compositionally biased region" description="Polar residues" evidence="1">
    <location>
        <begin position="774"/>
        <end position="785"/>
    </location>
</feature>
<accession>A0A6A6V5I3</accession>
<feature type="region of interest" description="Disordered" evidence="1">
    <location>
        <begin position="1019"/>
        <end position="1264"/>
    </location>
</feature>
<keyword evidence="3" id="KW-1185">Reference proteome</keyword>
<feature type="region of interest" description="Disordered" evidence="1">
    <location>
        <begin position="374"/>
        <end position="406"/>
    </location>
</feature>
<dbReference type="EMBL" id="MU006580">
    <property type="protein sequence ID" value="KAF2745922.1"/>
    <property type="molecule type" value="Genomic_DNA"/>
</dbReference>
<feature type="compositionally biased region" description="Basic and acidic residues" evidence="1">
    <location>
        <begin position="633"/>
        <end position="647"/>
    </location>
</feature>
<sequence length="1264" mass="136937">MIQHFRRLSGSPPVQFASGLTRPIGPNFRADFFQADVESSDDEGSEPDLPSVQYSPCPPRGPRCSLPEDFFHAKPKRREKRHYDFWYPSHCQPYQTEPHPIEDPMGSWNASCWVKQEHQIATDPDLQSEIPRTEEVDSKRFQCPADQWIGSIPPIYGFFQLSTELDHMIHCSQDPLSCPFYIEWRNLWGRIAWATAIYPSILTDITSPFRRRLIAKDPFAGDIVDEARIPDNDALSQFHVDTRSMRETPPLSAQPGDVVNNIVAPIPTTSITHAMADWEAVSQEKLVDFGTVGVNDRPTIVGVAGQIVEGDSRTPRLEDGQGSAIQRTDLDRPQNSTPNTVVPATDLRESPNPTHDSGKVRTIRDGLVDASVSEAVGKSQLQSGDTVTSKKASRKKRKTKTGKGSAADLKAIAAAEVLRQEYFKEDQLRIETAAKRKAARSGLSSVRESAVTTDDAMEDPREAKVPEASAVLDLDQSAVGDETATVEQDGISEHGVSFEQPENQEHFVEPRQEIIPTEGTGPEKTVSPEKVAEEVLEQVTVDREQHVPQSAVIEESTGNEQLTVIAEPTVIGPTVPKEPTVPTEVAVIADLEAAEEMKDAEELKAAEGREAAKRRKAAEKRRAARQRKAAKRRIAEEQNLAEERKAAGESSASSVPGVLTPPEDPTASEQTTLLSTAVEQPAATEQASATEAALESGLSIVPPASGYLLTPEQAAQIPLDLSHADAPPQSDDKAHQGLSASVKSPELVGTSDRPQPTKDTLEEKATSKDGVVPSKSSVSEVQTPDHTVAIAEPVEEVNLSEISGCVEETSAAGNGQSADSIHHRAVAEDWVFVEGPPEAKTAGNLDTSHAVDVSEGQPAAESPKRITPGFPIPANDEAAHEGDVESPTEHDDTDATHNAERIIQEQVTDFERSTSQEFTPRSTSSDKGDGNIQEAVESYWYASPLAELKFVENVHIAVESPEKASNTATDPVAGTSRPCSNGSSVDCKSLEDVEAIEDPMLVADDKVPEEDSMIVKAISVTSAEDPEGATAAPETIDNTDTSEFGFRTDETFKHQNHDLRRNPESSASDRNAVGSTREDIMTEAMKKSLEIHTGNSSVEEDRAHGPSSINGDTVDGSTREDITVEGPENLLGIYSANFAVEGDRMDNTSAHKTKRDANGSAHDVDVELHSYMLSQGGQSDGLHVSPTPPPPGQTLGVREEQSEQMELHGEDAESEQSGQQSRVHGSPKPRVEQALEPDVTVDSPRRWWGAIGRGGLKGTGRRGR</sequence>
<feature type="compositionally biased region" description="Basic residues" evidence="1">
    <location>
        <begin position="391"/>
        <end position="401"/>
    </location>
</feature>
<protein>
    <submittedName>
        <fullName evidence="2">Uncharacterized protein</fullName>
    </submittedName>
</protein>